<dbReference type="PANTHER" id="PTHR42765">
    <property type="entry name" value="SOLEUCYL-TRNA SYNTHETASE"/>
    <property type="match status" value="1"/>
</dbReference>
<dbReference type="SUPFAM" id="SSF52374">
    <property type="entry name" value="Nucleotidylyl transferase"/>
    <property type="match status" value="1"/>
</dbReference>
<comment type="subunit">
    <text evidence="3">Monomer.</text>
</comment>
<evidence type="ECO:0000256" key="7">
    <source>
        <dbReference type="ARBA" id="ARBA00022723"/>
    </source>
</evidence>
<dbReference type="HAMAP" id="MF_02002">
    <property type="entry name" value="Ile_tRNA_synth_type1"/>
    <property type="match status" value="1"/>
</dbReference>
<dbReference type="Gene3D" id="3.90.740.10">
    <property type="entry name" value="Valyl/Leucyl/Isoleucyl-tRNA synthetase, editing domain"/>
    <property type="match status" value="1"/>
</dbReference>
<dbReference type="InterPro" id="IPR002301">
    <property type="entry name" value="Ile-tRNA-ligase"/>
</dbReference>
<dbReference type="InterPro" id="IPR001412">
    <property type="entry name" value="aa-tRNA-synth_I_CS"/>
</dbReference>
<keyword evidence="10" id="KW-0067">ATP-binding</keyword>
<dbReference type="PROSITE" id="PS00178">
    <property type="entry name" value="AA_TRNA_LIGASE_I"/>
    <property type="match status" value="1"/>
</dbReference>
<dbReference type="GO" id="GO:0046872">
    <property type="term" value="F:metal ion binding"/>
    <property type="evidence" value="ECO:0007669"/>
    <property type="project" value="UniProtKB-KW"/>
</dbReference>
<keyword evidence="5" id="KW-0963">Cytoplasm</keyword>
<dbReference type="PRINTS" id="PR00984">
    <property type="entry name" value="TRNASYNTHILE"/>
</dbReference>
<dbReference type="GO" id="GO:0005829">
    <property type="term" value="C:cytosol"/>
    <property type="evidence" value="ECO:0007669"/>
    <property type="project" value="TreeGrafter"/>
</dbReference>
<dbReference type="AlphaFoldDB" id="A0A1J5RLE7"/>
<dbReference type="Pfam" id="PF08264">
    <property type="entry name" value="Anticodon_1"/>
    <property type="match status" value="1"/>
</dbReference>
<dbReference type="InterPro" id="IPR033708">
    <property type="entry name" value="Anticodon_Ile_BEm"/>
</dbReference>
<evidence type="ECO:0000256" key="11">
    <source>
        <dbReference type="ARBA" id="ARBA00022917"/>
    </source>
</evidence>
<dbReference type="GO" id="GO:0006428">
    <property type="term" value="P:isoleucyl-tRNA aminoacylation"/>
    <property type="evidence" value="ECO:0007669"/>
    <property type="project" value="InterPro"/>
</dbReference>
<dbReference type="GO" id="GO:0005524">
    <property type="term" value="F:ATP binding"/>
    <property type="evidence" value="ECO:0007669"/>
    <property type="project" value="UniProtKB-KW"/>
</dbReference>
<reference evidence="15" key="1">
    <citation type="submission" date="2016-10" db="EMBL/GenBank/DDBJ databases">
        <title>Sequence of Gallionella enrichment culture.</title>
        <authorList>
            <person name="Poehlein A."/>
            <person name="Muehling M."/>
            <person name="Daniel R."/>
        </authorList>
    </citation>
    <scope>NUCLEOTIDE SEQUENCE</scope>
</reference>
<evidence type="ECO:0000256" key="8">
    <source>
        <dbReference type="ARBA" id="ARBA00022741"/>
    </source>
</evidence>
<dbReference type="EC" id="6.1.1.5" evidence="4"/>
<keyword evidence="6 15" id="KW-0436">Ligase</keyword>
<comment type="caution">
    <text evidence="15">The sequence shown here is derived from an EMBL/GenBank/DDBJ whole genome shotgun (WGS) entry which is preliminary data.</text>
</comment>
<dbReference type="Gene3D" id="1.10.730.20">
    <property type="match status" value="1"/>
</dbReference>
<keyword evidence="12" id="KW-0030">Aminoacyl-tRNA synthetase</keyword>
<dbReference type="InterPro" id="IPR002300">
    <property type="entry name" value="aa-tRNA-synth_Ia"/>
</dbReference>
<comment type="subcellular location">
    <subcellularLocation>
        <location evidence="2">Cytoplasm</location>
    </subcellularLocation>
</comment>
<dbReference type="GO" id="GO:0004822">
    <property type="term" value="F:isoleucine-tRNA ligase activity"/>
    <property type="evidence" value="ECO:0007669"/>
    <property type="project" value="UniProtKB-EC"/>
</dbReference>
<keyword evidence="7" id="KW-0479">Metal-binding</keyword>
<accession>A0A1J5RLE7</accession>
<keyword evidence="11" id="KW-0648">Protein biosynthesis</keyword>
<dbReference type="SUPFAM" id="SSF47323">
    <property type="entry name" value="Anticodon-binding domain of a subclass of class I aminoacyl-tRNA synthetases"/>
    <property type="match status" value="1"/>
</dbReference>
<dbReference type="NCBIfam" id="TIGR00392">
    <property type="entry name" value="ileS"/>
    <property type="match status" value="1"/>
</dbReference>
<feature type="domain" description="Aminoacyl-tRNA synthetase class Ia" evidence="13">
    <location>
        <begin position="28"/>
        <end position="644"/>
    </location>
</feature>
<gene>
    <name evidence="15" type="primary">ileS_8</name>
    <name evidence="15" type="ORF">GALL_214820</name>
</gene>
<dbReference type="GO" id="GO:0002161">
    <property type="term" value="F:aminoacyl-tRNA deacylase activity"/>
    <property type="evidence" value="ECO:0007669"/>
    <property type="project" value="InterPro"/>
</dbReference>
<evidence type="ECO:0000259" key="13">
    <source>
        <dbReference type="Pfam" id="PF00133"/>
    </source>
</evidence>
<evidence type="ECO:0000256" key="10">
    <source>
        <dbReference type="ARBA" id="ARBA00022840"/>
    </source>
</evidence>
<dbReference type="CDD" id="cd07960">
    <property type="entry name" value="Anticodon_Ia_Ile_BEm"/>
    <property type="match status" value="1"/>
</dbReference>
<dbReference type="SUPFAM" id="SSF50677">
    <property type="entry name" value="ValRS/IleRS/LeuRS editing domain"/>
    <property type="match status" value="1"/>
</dbReference>
<evidence type="ECO:0000256" key="12">
    <source>
        <dbReference type="ARBA" id="ARBA00023146"/>
    </source>
</evidence>
<name>A0A1J5RLE7_9ZZZZ</name>
<sequence length="931" mass="104294">MADYRKTLNLPDTPFPMRGDLAKREPGWIKEWQAQGLYQKIREAARGRPRFTLHDGPPYANGDIHIGHAVNKILKDIIVRAKTLAGFDAPYVPGWDCHGLPIEHQIEKLHGKNIPADRVRELCRAYAAEQVERQKRDFIRLGVLGEWDNPYLTMAFKTEAAEIRALGRMLEQGQLYRGLKPVNWCFDCGSALAEAEVEYQDKKSPAIDVGFEAVDRDRIKAAFALATLPDKPVYAVIWTTTPWTIPANQALNVHPEFSYDLVDTERGLLILASDLAPQALLRYGLGGPVLARTQGAKLGLIRFRHPFYPERLSPVFLGDYVTLEAGTGIVHSAPAYGLEDFSSCRAHGMANDEILTPVLGNGRFADSLPLFGGMNIWAAAPAIIDKLREVGALFDAAEIGHSYMHCWRHKTPLIYRATTQWFVRMDGERTPTLRQTALAAIDDTKFYPAWGQARLAAMIANRPDWCISRQRNWGVPIPFFLHNETGEPHPRSAELLEQVALKVERSGIEAWFKLDAEELLGPDAAHYSKMSDTLDVWFDSGTTHWSVLRGSHREVSTFPADLYLEGSDQHRGWFHSSLLTACALDGRAPYLALLTHGFVVDENGRKRSKSQGNGMPPQEISDKLGAEIIRLWIASSDYSGELSISDEILKRVVESYRRIRNTLRFLLANTADFDPATQLLAPTQWLEIDRHALALTRQLQEQVGADYERYEFHKVVQALQNFCSEDLGAYYLDILKDRLYTTGADSRPRRSAQSALWHILQSVTRLMAPVLAFTAEEVWSALGNADSVMLSTWHQLPESGDEEQLLDRWRRIREVRAEVSKAMEELRAAGAIGSSLQAEVEIRASGAKYELLSALGDDLRFVLICSRTTLVKAADVGAEAVIVTPSAHAKCPRCWHWRDDVGRHDHADLHPELCGRCASNLFGEGEARAAA</sequence>
<keyword evidence="8" id="KW-0547">Nucleotide-binding</keyword>
<evidence type="ECO:0000256" key="1">
    <source>
        <dbReference type="ARBA" id="ARBA00001947"/>
    </source>
</evidence>
<evidence type="ECO:0000256" key="2">
    <source>
        <dbReference type="ARBA" id="ARBA00004496"/>
    </source>
</evidence>
<evidence type="ECO:0000259" key="14">
    <source>
        <dbReference type="Pfam" id="PF08264"/>
    </source>
</evidence>
<evidence type="ECO:0000256" key="5">
    <source>
        <dbReference type="ARBA" id="ARBA00022490"/>
    </source>
</evidence>
<comment type="cofactor">
    <cofactor evidence="1">
        <name>Zn(2+)</name>
        <dbReference type="ChEBI" id="CHEBI:29105"/>
    </cofactor>
</comment>
<evidence type="ECO:0000256" key="6">
    <source>
        <dbReference type="ARBA" id="ARBA00022598"/>
    </source>
</evidence>
<dbReference type="Gene3D" id="3.40.50.620">
    <property type="entry name" value="HUPs"/>
    <property type="match status" value="2"/>
</dbReference>
<keyword evidence="9" id="KW-0862">Zinc</keyword>
<organism evidence="15">
    <name type="scientific">mine drainage metagenome</name>
    <dbReference type="NCBI Taxonomy" id="410659"/>
    <lineage>
        <taxon>unclassified sequences</taxon>
        <taxon>metagenomes</taxon>
        <taxon>ecological metagenomes</taxon>
    </lineage>
</organism>
<dbReference type="EMBL" id="MLJW01000147">
    <property type="protein sequence ID" value="OIQ96545.1"/>
    <property type="molecule type" value="Genomic_DNA"/>
</dbReference>
<dbReference type="CDD" id="cd00818">
    <property type="entry name" value="IleRS_core"/>
    <property type="match status" value="1"/>
</dbReference>
<dbReference type="InterPro" id="IPR009008">
    <property type="entry name" value="Val/Leu/Ile-tRNA-synth_edit"/>
</dbReference>
<dbReference type="Gene3D" id="1.10.10.830">
    <property type="entry name" value="Ile-tRNA synthetase CP2 domain-like"/>
    <property type="match status" value="1"/>
</dbReference>
<evidence type="ECO:0000256" key="9">
    <source>
        <dbReference type="ARBA" id="ARBA00022833"/>
    </source>
</evidence>
<dbReference type="Pfam" id="PF00133">
    <property type="entry name" value="tRNA-synt_1"/>
    <property type="match status" value="1"/>
</dbReference>
<dbReference type="InterPro" id="IPR013155">
    <property type="entry name" value="M/V/L/I-tRNA-synth_anticd-bd"/>
</dbReference>
<feature type="domain" description="Methionyl/Valyl/Leucyl/Isoleucyl-tRNA synthetase anticodon-binding" evidence="14">
    <location>
        <begin position="689"/>
        <end position="842"/>
    </location>
</feature>
<protein>
    <recommendedName>
        <fullName evidence="4">isoleucine--tRNA ligase</fullName>
        <ecNumber evidence="4">6.1.1.5</ecNumber>
    </recommendedName>
</protein>
<proteinExistence type="inferred from homology"/>
<dbReference type="FunFam" id="3.40.50.620:FF:000042">
    <property type="entry name" value="Isoleucine--tRNA ligase"/>
    <property type="match status" value="1"/>
</dbReference>
<dbReference type="InterPro" id="IPR009080">
    <property type="entry name" value="tRNAsynth_Ia_anticodon-bd"/>
</dbReference>
<dbReference type="InterPro" id="IPR050081">
    <property type="entry name" value="Ile-tRNA_ligase"/>
</dbReference>
<dbReference type="InterPro" id="IPR023585">
    <property type="entry name" value="Ile-tRNA-ligase_type1"/>
</dbReference>
<dbReference type="InterPro" id="IPR014729">
    <property type="entry name" value="Rossmann-like_a/b/a_fold"/>
</dbReference>
<dbReference type="GO" id="GO:0000049">
    <property type="term" value="F:tRNA binding"/>
    <property type="evidence" value="ECO:0007669"/>
    <property type="project" value="InterPro"/>
</dbReference>
<evidence type="ECO:0000256" key="3">
    <source>
        <dbReference type="ARBA" id="ARBA00011245"/>
    </source>
</evidence>
<dbReference type="PANTHER" id="PTHR42765:SF1">
    <property type="entry name" value="ISOLEUCINE--TRNA LIGASE, MITOCHONDRIAL"/>
    <property type="match status" value="1"/>
</dbReference>
<dbReference type="FunFam" id="3.40.50.620:FF:000048">
    <property type="entry name" value="Isoleucine--tRNA ligase"/>
    <property type="match status" value="1"/>
</dbReference>
<evidence type="ECO:0000313" key="15">
    <source>
        <dbReference type="EMBL" id="OIQ96545.1"/>
    </source>
</evidence>
<evidence type="ECO:0000256" key="4">
    <source>
        <dbReference type="ARBA" id="ARBA00013165"/>
    </source>
</evidence>